<keyword evidence="1" id="KW-0808">Transferase</keyword>
<evidence type="ECO:0000313" key="1">
    <source>
        <dbReference type="EMBL" id="NOV97574.1"/>
    </source>
</evidence>
<name>A0ABX2A3Z1_9MICO</name>
<reference evidence="1 2" key="1">
    <citation type="submission" date="2020-05" db="EMBL/GenBank/DDBJ databases">
        <title>Genomic Encyclopedia of Type Strains, Phase III (KMG-III): the genomes of soil and plant-associated and newly described type strains.</title>
        <authorList>
            <person name="Whitman W."/>
        </authorList>
    </citation>
    <scope>NUCLEOTIDE SEQUENCE [LARGE SCALE GENOMIC DNA]</scope>
    <source>
        <strain evidence="1 2">KCTC 19046</strain>
    </source>
</reference>
<dbReference type="EMBL" id="JABEZU010000002">
    <property type="protein sequence ID" value="NOV97574.1"/>
    <property type="molecule type" value="Genomic_DNA"/>
</dbReference>
<dbReference type="Proteomes" id="UP000757540">
    <property type="component" value="Unassembled WGS sequence"/>
</dbReference>
<sequence length="492" mass="54001">MSLLRALRDRLREPDPGSSTAAGKVLPAGNHVAVTWTVPSDYGGMTSAMLRRSRAFAQDTASPVRILTFDPTLDAAAARTRLSRAGELVGGTLLQHLWEDLAAWPDEDLGVEPDARPAVWPRADGGQLYRSETDEAGNLVRRLHFRPDGTPAAVERVRGRGRVVRLVDRQGRRGRRWTSIWQLYADWIDRILPPGPTYVVVDSKSMVRPFARLDRPRTVVAHVVHGAHLRSGATDPHGPLSGSRRALVQHLDDFDAVVLLTDGQRRDLLERVGPRDHVHVVPNSTDLPRVDPDRPRPRGAGAVIAQLSDRKRVDHAVAAHARAVERTGSALRLDVYGDGPRRQDVEALARTTRGVRLHGYVPRAADRLSEASYLLLTSRSEGLPLVLAEAMSRGCLPIVYDVRYGPADFVTDGTDGFLVPDGDVDGVAARVERLLRLDDDAVRRMRRAARRTAEQYADDAVVARWAQVFEAAMRRADARVAGGAVPVTSSPS</sequence>
<dbReference type="GO" id="GO:0047265">
    <property type="term" value="F:poly(glycerol-phosphate) alpha-glucosyltransferase activity"/>
    <property type="evidence" value="ECO:0007669"/>
    <property type="project" value="UniProtKB-EC"/>
</dbReference>
<dbReference type="EC" id="2.4.1.52" evidence="1"/>
<dbReference type="PANTHER" id="PTHR12526">
    <property type="entry name" value="GLYCOSYLTRANSFERASE"/>
    <property type="match status" value="1"/>
</dbReference>
<keyword evidence="1" id="KW-0328">Glycosyltransferase</keyword>
<dbReference type="Gene3D" id="3.40.50.2000">
    <property type="entry name" value="Glycogen Phosphorylase B"/>
    <property type="match status" value="3"/>
</dbReference>
<gene>
    <name evidence="1" type="ORF">HDG69_002149</name>
</gene>
<comment type="caution">
    <text evidence="1">The sequence shown here is derived from an EMBL/GenBank/DDBJ whole genome shotgun (WGS) entry which is preliminary data.</text>
</comment>
<accession>A0ABX2A3Z1</accession>
<protein>
    <submittedName>
        <fullName evidence="1">Poly(Glycerol-phosphate) alpha-glucosyltransferase</fullName>
        <ecNumber evidence="1">2.4.1.52</ecNumber>
    </submittedName>
</protein>
<evidence type="ECO:0000313" key="2">
    <source>
        <dbReference type="Proteomes" id="UP000757540"/>
    </source>
</evidence>
<dbReference type="RefSeq" id="WP_171783765.1">
    <property type="nucleotide sequence ID" value="NZ_BAAAML010000009.1"/>
</dbReference>
<dbReference type="PANTHER" id="PTHR12526:SF630">
    <property type="entry name" value="GLYCOSYLTRANSFERASE"/>
    <property type="match status" value="1"/>
</dbReference>
<dbReference type="Pfam" id="PF13692">
    <property type="entry name" value="Glyco_trans_1_4"/>
    <property type="match status" value="1"/>
</dbReference>
<organism evidence="1 2">
    <name type="scientific">Isoptericola halotolerans</name>
    <dbReference type="NCBI Taxonomy" id="300560"/>
    <lineage>
        <taxon>Bacteria</taxon>
        <taxon>Bacillati</taxon>
        <taxon>Actinomycetota</taxon>
        <taxon>Actinomycetes</taxon>
        <taxon>Micrococcales</taxon>
        <taxon>Promicromonosporaceae</taxon>
        <taxon>Isoptericola</taxon>
    </lineage>
</organism>
<keyword evidence="2" id="KW-1185">Reference proteome</keyword>
<dbReference type="SUPFAM" id="SSF53756">
    <property type="entry name" value="UDP-Glycosyltransferase/glycogen phosphorylase"/>
    <property type="match status" value="1"/>
</dbReference>
<proteinExistence type="predicted"/>